<feature type="domain" description="Helix-turn-helix" evidence="1">
    <location>
        <begin position="8"/>
        <end position="59"/>
    </location>
</feature>
<evidence type="ECO:0000259" key="1">
    <source>
        <dbReference type="Pfam" id="PF12728"/>
    </source>
</evidence>
<dbReference type="AlphaFoldDB" id="A0A087B4H5"/>
<dbReference type="SUPFAM" id="SSF46955">
    <property type="entry name" value="Putative DNA-binding domain"/>
    <property type="match status" value="1"/>
</dbReference>
<dbReference type="InterPro" id="IPR009061">
    <property type="entry name" value="DNA-bd_dom_put_sf"/>
</dbReference>
<dbReference type="InterPro" id="IPR041657">
    <property type="entry name" value="HTH_17"/>
</dbReference>
<dbReference type="Pfam" id="PF12728">
    <property type="entry name" value="HTH_17"/>
    <property type="match status" value="1"/>
</dbReference>
<protein>
    <recommendedName>
        <fullName evidence="1">Helix-turn-helix domain-containing protein</fullName>
    </recommendedName>
</protein>
<evidence type="ECO:0000313" key="3">
    <source>
        <dbReference type="Proteomes" id="UP000029067"/>
    </source>
</evidence>
<dbReference type="Proteomes" id="UP000029067">
    <property type="component" value="Unassembled WGS sequence"/>
</dbReference>
<comment type="caution">
    <text evidence="2">The sequence shown here is derived from an EMBL/GenBank/DDBJ whole genome shotgun (WGS) entry which is preliminary data.</text>
</comment>
<name>A0A087B4H5_9BIFI</name>
<dbReference type="EMBL" id="JGYV01000001">
    <property type="protein sequence ID" value="KFI65925.1"/>
    <property type="molecule type" value="Genomic_DNA"/>
</dbReference>
<dbReference type="RefSeq" id="WP_033516280.1">
    <property type="nucleotide sequence ID" value="NZ_JGYV01000001.1"/>
</dbReference>
<keyword evidence="3" id="KW-1185">Reference proteome</keyword>
<gene>
    <name evidence="2" type="ORF">BCUN_0424</name>
</gene>
<accession>A0A087B4H5</accession>
<organism evidence="2 3">
    <name type="scientific">Bifidobacterium cuniculi</name>
    <dbReference type="NCBI Taxonomy" id="1688"/>
    <lineage>
        <taxon>Bacteria</taxon>
        <taxon>Bacillati</taxon>
        <taxon>Actinomycetota</taxon>
        <taxon>Actinomycetes</taxon>
        <taxon>Bifidobacteriales</taxon>
        <taxon>Bifidobacteriaceae</taxon>
        <taxon>Bifidobacterium</taxon>
    </lineage>
</organism>
<evidence type="ECO:0000313" key="2">
    <source>
        <dbReference type="EMBL" id="KFI65925.1"/>
    </source>
</evidence>
<dbReference type="STRING" id="1688.BCUN_0424"/>
<sequence>MSDLVTTLTPRQVADLLHVHPRTLANWRSLSDERHQVGPAYIKQGRRVLYPVAKLRMWQRYAYEPRVGTLPGD</sequence>
<proteinExistence type="predicted"/>
<reference evidence="2 3" key="1">
    <citation type="submission" date="2014-03" db="EMBL/GenBank/DDBJ databases">
        <title>Genomics of Bifidobacteria.</title>
        <authorList>
            <person name="Ventura M."/>
            <person name="Milani C."/>
            <person name="Lugli G.A."/>
        </authorList>
    </citation>
    <scope>NUCLEOTIDE SEQUENCE [LARGE SCALE GENOMIC DNA]</scope>
    <source>
        <strain evidence="2 3">LMG 10738</strain>
    </source>
</reference>